<dbReference type="FunFam" id="1.20.1510.10:FF:000006">
    <property type="entry name" value="Divalent cation efflux transporter"/>
    <property type="match status" value="1"/>
</dbReference>
<feature type="domain" description="Cation efflux protein transmembrane" evidence="8">
    <location>
        <begin position="59"/>
        <end position="252"/>
    </location>
</feature>
<comment type="subcellular location">
    <subcellularLocation>
        <location evidence="1">Membrane</location>
        <topology evidence="1">Multi-pass membrane protein</topology>
    </subcellularLocation>
</comment>
<dbReference type="AlphaFoldDB" id="A0A543PMN3"/>
<feature type="domain" description="Cation efflux protein cytoplasmic" evidence="9">
    <location>
        <begin position="256"/>
        <end position="330"/>
    </location>
</feature>
<evidence type="ECO:0000256" key="4">
    <source>
        <dbReference type="ARBA" id="ARBA00022692"/>
    </source>
</evidence>
<keyword evidence="4 7" id="KW-0812">Transmembrane</keyword>
<evidence type="ECO:0000256" key="7">
    <source>
        <dbReference type="SAM" id="Phobius"/>
    </source>
</evidence>
<dbReference type="GO" id="GO:0005886">
    <property type="term" value="C:plasma membrane"/>
    <property type="evidence" value="ECO:0007669"/>
    <property type="project" value="TreeGrafter"/>
</dbReference>
<dbReference type="Proteomes" id="UP000320085">
    <property type="component" value="Unassembled WGS sequence"/>
</dbReference>
<dbReference type="InterPro" id="IPR027470">
    <property type="entry name" value="Cation_efflux_CTD"/>
</dbReference>
<organism evidence="10 11">
    <name type="scientific">Humibacillus xanthopallidus</name>
    <dbReference type="NCBI Taxonomy" id="412689"/>
    <lineage>
        <taxon>Bacteria</taxon>
        <taxon>Bacillati</taxon>
        <taxon>Actinomycetota</taxon>
        <taxon>Actinomycetes</taxon>
        <taxon>Micrococcales</taxon>
        <taxon>Intrasporangiaceae</taxon>
        <taxon>Humibacillus</taxon>
    </lineage>
</organism>
<dbReference type="InterPro" id="IPR050291">
    <property type="entry name" value="CDF_Transporter"/>
</dbReference>
<keyword evidence="6 7" id="KW-0472">Membrane</keyword>
<proteinExistence type="inferred from homology"/>
<feature type="transmembrane region" description="Helical" evidence="7">
    <location>
        <begin position="128"/>
        <end position="148"/>
    </location>
</feature>
<comment type="caution">
    <text evidence="10">The sequence shown here is derived from an EMBL/GenBank/DDBJ whole genome shotgun (WGS) entry which is preliminary data.</text>
</comment>
<dbReference type="InterPro" id="IPR027469">
    <property type="entry name" value="Cation_efflux_TMD_sf"/>
</dbReference>
<feature type="transmembrane region" description="Helical" evidence="7">
    <location>
        <begin position="90"/>
        <end position="108"/>
    </location>
</feature>
<dbReference type="GO" id="GO:0015341">
    <property type="term" value="F:zinc efflux antiporter activity"/>
    <property type="evidence" value="ECO:0007669"/>
    <property type="project" value="TreeGrafter"/>
</dbReference>
<accession>A0A543PMN3</accession>
<sequence length="343" mass="36190">MSAHSLGRHDDHDDHDDHDHAHAHGLWGTIRHALTPHSHDVADSIDPALESSARGIRAVKISLVVLGVTAVAQLVVVALSGSVALLADTIHNFSDALTAVPLWIAFVVGRRAATRRYTYGYGRAEDLAGLFVIAMIALSAVLAGWEAVDRLLHPAPIHNVGWVAVAGLVGFMGNETVAIFRIREGRAIGSAALVADGYHARTDGFTSLAVLVGAGGVAVGWTWADPVVGLAITLAIVMVLRTAARDVFRRLMDGVEPELVEAAESTLAGLPGVLAVRSVRMRWIGHAMHAEAELDVAATTDLIDAHALAHRAEAELVRTTPRLTTAVVHAYPAHTATGALTSH</sequence>
<dbReference type="NCBIfam" id="TIGR01297">
    <property type="entry name" value="CDF"/>
    <property type="match status" value="1"/>
</dbReference>
<reference evidence="10 11" key="1">
    <citation type="submission" date="2019-06" db="EMBL/GenBank/DDBJ databases">
        <title>Sequencing the genomes of 1000 actinobacteria strains.</title>
        <authorList>
            <person name="Klenk H.-P."/>
        </authorList>
    </citation>
    <scope>NUCLEOTIDE SEQUENCE [LARGE SCALE GENOMIC DNA]</scope>
    <source>
        <strain evidence="10 11">DSM 21776</strain>
    </source>
</reference>
<dbReference type="RefSeq" id="WP_141824569.1">
    <property type="nucleotide sequence ID" value="NZ_BAAAQC010000013.1"/>
</dbReference>
<dbReference type="GO" id="GO:0015086">
    <property type="term" value="F:cadmium ion transmembrane transporter activity"/>
    <property type="evidence" value="ECO:0007669"/>
    <property type="project" value="TreeGrafter"/>
</dbReference>
<dbReference type="InterPro" id="IPR036837">
    <property type="entry name" value="Cation_efflux_CTD_sf"/>
</dbReference>
<gene>
    <name evidence="10" type="ORF">FHX52_4574</name>
</gene>
<dbReference type="Gene3D" id="3.30.70.1350">
    <property type="entry name" value="Cation efflux protein, cytoplasmic domain"/>
    <property type="match status" value="1"/>
</dbReference>
<dbReference type="EMBL" id="VFQF01000003">
    <property type="protein sequence ID" value="TQN45334.1"/>
    <property type="molecule type" value="Genomic_DNA"/>
</dbReference>
<protein>
    <submittedName>
        <fullName evidence="10">Cation diffusion facilitator family transporter</fullName>
    </submittedName>
</protein>
<feature type="transmembrane region" description="Helical" evidence="7">
    <location>
        <begin position="227"/>
        <end position="244"/>
    </location>
</feature>
<dbReference type="InterPro" id="IPR002524">
    <property type="entry name" value="Cation_efflux"/>
</dbReference>
<feature type="transmembrane region" description="Helical" evidence="7">
    <location>
        <begin position="160"/>
        <end position="182"/>
    </location>
</feature>
<evidence type="ECO:0000256" key="5">
    <source>
        <dbReference type="ARBA" id="ARBA00022989"/>
    </source>
</evidence>
<dbReference type="SUPFAM" id="SSF161111">
    <property type="entry name" value="Cation efflux protein transmembrane domain-like"/>
    <property type="match status" value="1"/>
</dbReference>
<dbReference type="InterPro" id="IPR058533">
    <property type="entry name" value="Cation_efflux_TM"/>
</dbReference>
<keyword evidence="3" id="KW-0813">Transport</keyword>
<dbReference type="PANTHER" id="PTHR43840">
    <property type="entry name" value="MITOCHONDRIAL METAL TRANSPORTER 1-RELATED"/>
    <property type="match status" value="1"/>
</dbReference>
<evidence type="ECO:0000259" key="9">
    <source>
        <dbReference type="Pfam" id="PF16916"/>
    </source>
</evidence>
<evidence type="ECO:0000313" key="11">
    <source>
        <dbReference type="Proteomes" id="UP000320085"/>
    </source>
</evidence>
<dbReference type="Pfam" id="PF16916">
    <property type="entry name" value="ZT_dimer"/>
    <property type="match status" value="1"/>
</dbReference>
<dbReference type="GO" id="GO:0015093">
    <property type="term" value="F:ferrous iron transmembrane transporter activity"/>
    <property type="evidence" value="ECO:0007669"/>
    <property type="project" value="TreeGrafter"/>
</dbReference>
<evidence type="ECO:0000256" key="2">
    <source>
        <dbReference type="ARBA" id="ARBA00008114"/>
    </source>
</evidence>
<dbReference type="SUPFAM" id="SSF160240">
    <property type="entry name" value="Cation efflux protein cytoplasmic domain-like"/>
    <property type="match status" value="1"/>
</dbReference>
<dbReference type="GO" id="GO:0006882">
    <property type="term" value="P:intracellular zinc ion homeostasis"/>
    <property type="evidence" value="ECO:0007669"/>
    <property type="project" value="TreeGrafter"/>
</dbReference>
<dbReference type="Pfam" id="PF01545">
    <property type="entry name" value="Cation_efflux"/>
    <property type="match status" value="1"/>
</dbReference>
<evidence type="ECO:0000256" key="6">
    <source>
        <dbReference type="ARBA" id="ARBA00023136"/>
    </source>
</evidence>
<comment type="similarity">
    <text evidence="2">Belongs to the cation diffusion facilitator (CDF) transporter (TC 2.A.4) family.</text>
</comment>
<name>A0A543PMN3_9MICO</name>
<evidence type="ECO:0000313" key="10">
    <source>
        <dbReference type="EMBL" id="TQN45334.1"/>
    </source>
</evidence>
<dbReference type="OrthoDB" id="9813655at2"/>
<feature type="transmembrane region" description="Helical" evidence="7">
    <location>
        <begin position="61"/>
        <end position="84"/>
    </location>
</feature>
<evidence type="ECO:0000256" key="1">
    <source>
        <dbReference type="ARBA" id="ARBA00004141"/>
    </source>
</evidence>
<evidence type="ECO:0000256" key="3">
    <source>
        <dbReference type="ARBA" id="ARBA00022448"/>
    </source>
</evidence>
<dbReference type="Gene3D" id="1.20.1510.10">
    <property type="entry name" value="Cation efflux protein transmembrane domain"/>
    <property type="match status" value="1"/>
</dbReference>
<evidence type="ECO:0000259" key="8">
    <source>
        <dbReference type="Pfam" id="PF01545"/>
    </source>
</evidence>
<dbReference type="PANTHER" id="PTHR43840:SF15">
    <property type="entry name" value="MITOCHONDRIAL METAL TRANSPORTER 1-RELATED"/>
    <property type="match status" value="1"/>
</dbReference>
<feature type="transmembrane region" description="Helical" evidence="7">
    <location>
        <begin position="203"/>
        <end position="221"/>
    </location>
</feature>
<keyword evidence="5 7" id="KW-1133">Transmembrane helix</keyword>